<reference evidence="2 3" key="1">
    <citation type="submission" date="2024-05" db="EMBL/GenBank/DDBJ databases">
        <authorList>
            <person name="Wallberg A."/>
        </authorList>
    </citation>
    <scope>NUCLEOTIDE SEQUENCE [LARGE SCALE GENOMIC DNA]</scope>
</reference>
<evidence type="ECO:0000313" key="2">
    <source>
        <dbReference type="EMBL" id="CAL4127259.1"/>
    </source>
</evidence>
<feature type="non-terminal residue" evidence="2">
    <location>
        <position position="170"/>
    </location>
</feature>
<comment type="caution">
    <text evidence="2">The sequence shown here is derived from an EMBL/GenBank/DDBJ whole genome shotgun (WGS) entry which is preliminary data.</text>
</comment>
<accession>A0AAV2RMD6</accession>
<proteinExistence type="predicted"/>
<dbReference type="InterPro" id="IPR043159">
    <property type="entry name" value="Lectin_gal-bd_sf"/>
</dbReference>
<feature type="non-terminal residue" evidence="2">
    <location>
        <position position="1"/>
    </location>
</feature>
<evidence type="ECO:0000313" key="3">
    <source>
        <dbReference type="Proteomes" id="UP001497623"/>
    </source>
</evidence>
<dbReference type="InterPro" id="IPR000922">
    <property type="entry name" value="Lectin_gal-bd_dom"/>
</dbReference>
<evidence type="ECO:0000259" key="1">
    <source>
        <dbReference type="PROSITE" id="PS50228"/>
    </source>
</evidence>
<protein>
    <recommendedName>
        <fullName evidence="1">SUEL-type lectin domain-containing protein</fullName>
    </recommendedName>
</protein>
<dbReference type="AlphaFoldDB" id="A0AAV2RMD6"/>
<dbReference type="Gene3D" id="2.60.120.740">
    <property type="match status" value="1"/>
</dbReference>
<name>A0AAV2RMD6_MEGNR</name>
<dbReference type="PROSITE" id="PS50228">
    <property type="entry name" value="SUEL_LECTIN"/>
    <property type="match status" value="1"/>
</dbReference>
<dbReference type="GO" id="GO:0030246">
    <property type="term" value="F:carbohydrate binding"/>
    <property type="evidence" value="ECO:0007669"/>
    <property type="project" value="InterPro"/>
</dbReference>
<dbReference type="CDD" id="cd22828">
    <property type="entry name" value="Gal_Rha_Lectin_EVA1_EVA1C_rpt1"/>
    <property type="match status" value="1"/>
</dbReference>
<dbReference type="EMBL" id="CAXKWB010025053">
    <property type="protein sequence ID" value="CAL4127259.1"/>
    <property type="molecule type" value="Genomic_DNA"/>
</dbReference>
<gene>
    <name evidence="2" type="ORF">MNOR_LOCUS25829</name>
</gene>
<organism evidence="2 3">
    <name type="scientific">Meganyctiphanes norvegica</name>
    <name type="common">Northern krill</name>
    <name type="synonym">Thysanopoda norvegica</name>
    <dbReference type="NCBI Taxonomy" id="48144"/>
    <lineage>
        <taxon>Eukaryota</taxon>
        <taxon>Metazoa</taxon>
        <taxon>Ecdysozoa</taxon>
        <taxon>Arthropoda</taxon>
        <taxon>Crustacea</taxon>
        <taxon>Multicrustacea</taxon>
        <taxon>Malacostraca</taxon>
        <taxon>Eumalacostraca</taxon>
        <taxon>Eucarida</taxon>
        <taxon>Euphausiacea</taxon>
        <taxon>Euphausiidae</taxon>
        <taxon>Meganyctiphanes</taxon>
    </lineage>
</organism>
<dbReference type="Proteomes" id="UP001497623">
    <property type="component" value="Unassembled WGS sequence"/>
</dbReference>
<keyword evidence="3" id="KW-1185">Reference proteome</keyword>
<dbReference type="Pfam" id="PF02140">
    <property type="entry name" value="SUEL_Lectin"/>
    <property type="match status" value="1"/>
</dbReference>
<feature type="domain" description="SUEL-type lectin" evidence="1">
    <location>
        <begin position="14"/>
        <end position="120"/>
    </location>
</feature>
<dbReference type="PANTHER" id="PTHR46780">
    <property type="entry name" value="PROTEIN EVA-1"/>
    <property type="match status" value="1"/>
</dbReference>
<sequence>ALLSGTLQTFQRFACDETTLNLSCPENTTLDILLARYGRPGTKTAQPAQPDLCPPLGHHTPHNRKADCYYDDNNYKTLQTIISACHHKTQCNIQVSPEIFSTQDICPNTRKYIEVAYKCRPETFINKIVCQDSLLDLKCDRNSRLAIYNVLFGRSLGGSIMCPQNPGIPE</sequence>